<organism evidence="2 3">
    <name type="scientific">Lithospermum erythrorhizon</name>
    <name type="common">Purple gromwell</name>
    <name type="synonym">Lithospermum officinale var. erythrorhizon</name>
    <dbReference type="NCBI Taxonomy" id="34254"/>
    <lineage>
        <taxon>Eukaryota</taxon>
        <taxon>Viridiplantae</taxon>
        <taxon>Streptophyta</taxon>
        <taxon>Embryophyta</taxon>
        <taxon>Tracheophyta</taxon>
        <taxon>Spermatophyta</taxon>
        <taxon>Magnoliopsida</taxon>
        <taxon>eudicotyledons</taxon>
        <taxon>Gunneridae</taxon>
        <taxon>Pentapetalae</taxon>
        <taxon>asterids</taxon>
        <taxon>lamiids</taxon>
        <taxon>Boraginales</taxon>
        <taxon>Boraginaceae</taxon>
        <taxon>Boraginoideae</taxon>
        <taxon>Lithospermeae</taxon>
        <taxon>Lithospermum</taxon>
    </lineage>
</organism>
<name>A0AAV3RSX7_LITER</name>
<keyword evidence="3" id="KW-1185">Reference proteome</keyword>
<feature type="chain" id="PRO_5043326918" evidence="1">
    <location>
        <begin position="25"/>
        <end position="231"/>
    </location>
</feature>
<comment type="caution">
    <text evidence="2">The sequence shown here is derived from an EMBL/GenBank/DDBJ whole genome shotgun (WGS) entry which is preliminary data.</text>
</comment>
<protein>
    <submittedName>
        <fullName evidence="2">Uncharacterized protein</fullName>
    </submittedName>
</protein>
<evidence type="ECO:0000256" key="1">
    <source>
        <dbReference type="SAM" id="SignalP"/>
    </source>
</evidence>
<dbReference type="EMBL" id="BAABME010012177">
    <property type="protein sequence ID" value="GAA0184803.1"/>
    <property type="molecule type" value="Genomic_DNA"/>
</dbReference>
<accession>A0AAV3RSX7</accession>
<evidence type="ECO:0000313" key="3">
    <source>
        <dbReference type="Proteomes" id="UP001454036"/>
    </source>
</evidence>
<dbReference type="Proteomes" id="UP001454036">
    <property type="component" value="Unassembled WGS sequence"/>
</dbReference>
<reference evidence="2 3" key="1">
    <citation type="submission" date="2024-01" db="EMBL/GenBank/DDBJ databases">
        <title>The complete chloroplast genome sequence of Lithospermum erythrorhizon: insights into the phylogenetic relationship among Boraginaceae species and the maternal lineages of purple gromwells.</title>
        <authorList>
            <person name="Okada T."/>
            <person name="Watanabe K."/>
        </authorList>
    </citation>
    <scope>NUCLEOTIDE SEQUENCE [LARGE SCALE GENOMIC DNA]</scope>
</reference>
<dbReference type="AlphaFoldDB" id="A0AAV3RSX7"/>
<gene>
    <name evidence="2" type="ORF">LIER_32091</name>
</gene>
<feature type="signal peptide" evidence="1">
    <location>
        <begin position="1"/>
        <end position="24"/>
    </location>
</feature>
<keyword evidence="1" id="KW-0732">Signal</keyword>
<sequence length="231" mass="26458">MFLDLDLQLTILCFLLFALLQVMASPPASLEYTPSYLSYHAQRRTWLRLCRSLRGKTLRQLTDMADEVLAHLADGQAFNFIFLPALRRAMECYFEKVGSTLQTVSEADYRRDSLLPILEEALHETETRVVDTRDHLAEIVLQTTHDDASFAAPRSASALATDVEVARRLSAWDRDMERRLRRRLHEAREEVSFIFRAVRHYEGADTATDALLASLETIQGALEDMFPEHCP</sequence>
<proteinExistence type="predicted"/>
<evidence type="ECO:0000313" key="2">
    <source>
        <dbReference type="EMBL" id="GAA0184803.1"/>
    </source>
</evidence>